<reference evidence="3 4" key="1">
    <citation type="journal article" date="2018" name="Int. J. Syst. Evol. Microbiol.">
        <title>Uliginosibacterium sediminicola sp. nov., isolated from freshwater sediment.</title>
        <authorList>
            <person name="Hwang W.M."/>
            <person name="Kim S.M."/>
            <person name="Kang K."/>
            <person name="Ahn T.Y."/>
        </authorList>
    </citation>
    <scope>NUCLEOTIDE SEQUENCE [LARGE SCALE GENOMIC DNA]</scope>
    <source>
        <strain evidence="3 4">M1-21</strain>
    </source>
</reference>
<dbReference type="PANTHER" id="PTHR46268">
    <property type="entry name" value="STRESS RESPONSE PROTEIN NHAX"/>
    <property type="match status" value="1"/>
</dbReference>
<proteinExistence type="inferred from homology"/>
<accession>A0ABU9Z077</accession>
<dbReference type="RefSeq" id="WP_345920145.1">
    <property type="nucleotide sequence ID" value="NZ_JBDIVE010000006.1"/>
</dbReference>
<gene>
    <name evidence="3" type="ORF">ABDB84_12870</name>
</gene>
<dbReference type="PANTHER" id="PTHR46268:SF15">
    <property type="entry name" value="UNIVERSAL STRESS PROTEIN HP_0031"/>
    <property type="match status" value="1"/>
</dbReference>
<dbReference type="CDD" id="cd00293">
    <property type="entry name" value="USP-like"/>
    <property type="match status" value="1"/>
</dbReference>
<organism evidence="3 4">
    <name type="scientific">Uliginosibacterium sediminicola</name>
    <dbReference type="NCBI Taxonomy" id="2024550"/>
    <lineage>
        <taxon>Bacteria</taxon>
        <taxon>Pseudomonadati</taxon>
        <taxon>Pseudomonadota</taxon>
        <taxon>Betaproteobacteria</taxon>
        <taxon>Rhodocyclales</taxon>
        <taxon>Zoogloeaceae</taxon>
        <taxon>Uliginosibacterium</taxon>
    </lineage>
</organism>
<dbReference type="InterPro" id="IPR006016">
    <property type="entry name" value="UspA"/>
</dbReference>
<dbReference type="PRINTS" id="PR01438">
    <property type="entry name" value="UNVRSLSTRESS"/>
</dbReference>
<comment type="similarity">
    <text evidence="1">Belongs to the universal stress protein A family.</text>
</comment>
<dbReference type="Proteomes" id="UP001410394">
    <property type="component" value="Unassembled WGS sequence"/>
</dbReference>
<dbReference type="EMBL" id="JBDIVE010000006">
    <property type="protein sequence ID" value="MEN3069377.1"/>
    <property type="molecule type" value="Genomic_DNA"/>
</dbReference>
<name>A0ABU9Z077_9RHOO</name>
<feature type="domain" description="UspA" evidence="2">
    <location>
        <begin position="1"/>
        <end position="146"/>
    </location>
</feature>
<comment type="caution">
    <text evidence="3">The sequence shown here is derived from an EMBL/GenBank/DDBJ whole genome shotgun (WGS) entry which is preliminary data.</text>
</comment>
<protein>
    <submittedName>
        <fullName evidence="3">Universal stress protein</fullName>
    </submittedName>
</protein>
<evidence type="ECO:0000259" key="2">
    <source>
        <dbReference type="Pfam" id="PF00582"/>
    </source>
</evidence>
<dbReference type="Pfam" id="PF00582">
    <property type="entry name" value="Usp"/>
    <property type="match status" value="1"/>
</dbReference>
<sequence length="146" mass="15739">MYKHLLVPTDGTELSNHALNQATALARCLGARITVLYVQEECPQPVVADGFTSAGFEEDFVRNSAEAAQSILSQARAVVEQEGVACFCRTATNASPWQEIVHTAQLEGCDLIFMASHGRTGLSGLIIGSETHKVITHCKIPVLVCR</sequence>
<dbReference type="Gene3D" id="3.40.50.620">
    <property type="entry name" value="HUPs"/>
    <property type="match status" value="1"/>
</dbReference>
<dbReference type="InterPro" id="IPR014729">
    <property type="entry name" value="Rossmann-like_a/b/a_fold"/>
</dbReference>
<keyword evidence="4" id="KW-1185">Reference proteome</keyword>
<dbReference type="InterPro" id="IPR006015">
    <property type="entry name" value="Universal_stress_UspA"/>
</dbReference>
<evidence type="ECO:0000313" key="4">
    <source>
        <dbReference type="Proteomes" id="UP001410394"/>
    </source>
</evidence>
<evidence type="ECO:0000313" key="3">
    <source>
        <dbReference type="EMBL" id="MEN3069377.1"/>
    </source>
</evidence>
<evidence type="ECO:0000256" key="1">
    <source>
        <dbReference type="ARBA" id="ARBA00008791"/>
    </source>
</evidence>
<dbReference type="SUPFAM" id="SSF52402">
    <property type="entry name" value="Adenine nucleotide alpha hydrolases-like"/>
    <property type="match status" value="1"/>
</dbReference>